<dbReference type="AlphaFoldDB" id="A0A0C9MLF8"/>
<dbReference type="EMBL" id="DF836341">
    <property type="protein sequence ID" value="GAN03972.1"/>
    <property type="molecule type" value="Genomic_DNA"/>
</dbReference>
<evidence type="ECO:0000313" key="3">
    <source>
        <dbReference type="Proteomes" id="UP000053815"/>
    </source>
</evidence>
<reference evidence="2" key="1">
    <citation type="submission" date="2014-09" db="EMBL/GenBank/DDBJ databases">
        <title>Draft genome sequence of an oleaginous Mucoromycotina fungus Mucor ambiguus NBRC6742.</title>
        <authorList>
            <person name="Takeda I."/>
            <person name="Yamane N."/>
            <person name="Morita T."/>
            <person name="Tamano K."/>
            <person name="Machida M."/>
            <person name="Baker S."/>
            <person name="Koike H."/>
        </authorList>
    </citation>
    <scope>NUCLEOTIDE SEQUENCE</scope>
    <source>
        <strain evidence="2">NBRC 6742</strain>
    </source>
</reference>
<keyword evidence="3" id="KW-1185">Reference proteome</keyword>
<name>A0A0C9MLF8_9FUNG</name>
<evidence type="ECO:0000259" key="1">
    <source>
        <dbReference type="Pfam" id="PF22547"/>
    </source>
</evidence>
<evidence type="ECO:0000313" key="2">
    <source>
        <dbReference type="EMBL" id="GAN03972.1"/>
    </source>
</evidence>
<proteinExistence type="predicted"/>
<dbReference type="Pfam" id="PF22547">
    <property type="entry name" value="2H-SAK"/>
    <property type="match status" value="1"/>
</dbReference>
<dbReference type="Proteomes" id="UP000053815">
    <property type="component" value="Unassembled WGS sequence"/>
</dbReference>
<organism evidence="2">
    <name type="scientific">Mucor ambiguus</name>
    <dbReference type="NCBI Taxonomy" id="91626"/>
    <lineage>
        <taxon>Eukaryota</taxon>
        <taxon>Fungi</taxon>
        <taxon>Fungi incertae sedis</taxon>
        <taxon>Mucoromycota</taxon>
        <taxon>Mucoromycotina</taxon>
        <taxon>Mucoromycetes</taxon>
        <taxon>Mucorales</taxon>
        <taxon>Mucorineae</taxon>
        <taxon>Mucoraceae</taxon>
        <taxon>Mucor</taxon>
    </lineage>
</organism>
<sequence>MTDIVFETEGRFLSLRGSFINTIGLRLDQSIAEHYIQNRLARDGADKGHHITVINHLEIAEKAPKTLQDENGNEQLPASNKQKTRLFKQGQQILLSTILDQFGDASGWEKPIDLGLGSTESANAKTYYKVIYWPHGQTIRQYVGLGTSNFHVTVGFAPRDVHQYKGPGTLVCLQPHQYCSVELYSRLIEYVPFYVTDKQFIKALYQTGWRNGYYVLVARLTRVLLQSILRFLYYKLVGKKTISLLVTTAAPPV</sequence>
<feature type="domain" description="Swiss Army Knife 2H phosphoesterase" evidence="1">
    <location>
        <begin position="12"/>
        <end position="162"/>
    </location>
</feature>
<dbReference type="OrthoDB" id="19045at2759"/>
<accession>A0A0C9MLF8</accession>
<dbReference type="InterPro" id="IPR054498">
    <property type="entry name" value="2H-SAK"/>
</dbReference>
<gene>
    <name evidence="2" type="ORF">MAM1_0052d03428</name>
</gene>
<protein>
    <recommendedName>
        <fullName evidence="1">Swiss Army Knife 2H phosphoesterase domain-containing protein</fullName>
    </recommendedName>
</protein>